<keyword evidence="5" id="KW-1185">Reference proteome</keyword>
<accession>A0A9P4TSL3</accession>
<gene>
    <name evidence="4" type="ORF">EJ08DRAFT_52209</name>
</gene>
<keyword evidence="2" id="KW-1133">Transmembrane helix</keyword>
<dbReference type="OrthoDB" id="3546279at2759"/>
<dbReference type="Pfam" id="PF11951">
    <property type="entry name" value="Fungal_trans_2"/>
    <property type="match status" value="1"/>
</dbReference>
<proteinExistence type="predicted"/>
<evidence type="ECO:0000313" key="4">
    <source>
        <dbReference type="EMBL" id="KAF2418662.1"/>
    </source>
</evidence>
<evidence type="ECO:0000256" key="2">
    <source>
        <dbReference type="SAM" id="Phobius"/>
    </source>
</evidence>
<dbReference type="SMART" id="SM00066">
    <property type="entry name" value="GAL4"/>
    <property type="match status" value="1"/>
</dbReference>
<dbReference type="CDD" id="cd00067">
    <property type="entry name" value="GAL4"/>
    <property type="match status" value="1"/>
</dbReference>
<dbReference type="Pfam" id="PF00172">
    <property type="entry name" value="Zn_clus"/>
    <property type="match status" value="1"/>
</dbReference>
<dbReference type="GO" id="GO:0001228">
    <property type="term" value="F:DNA-binding transcription activator activity, RNA polymerase II-specific"/>
    <property type="evidence" value="ECO:0007669"/>
    <property type="project" value="TreeGrafter"/>
</dbReference>
<dbReference type="PROSITE" id="PS50048">
    <property type="entry name" value="ZN2_CY6_FUNGAL_2"/>
    <property type="match status" value="1"/>
</dbReference>
<dbReference type="InterPro" id="IPR036864">
    <property type="entry name" value="Zn2-C6_fun-type_DNA-bd_sf"/>
</dbReference>
<feature type="transmembrane region" description="Helical" evidence="2">
    <location>
        <begin position="318"/>
        <end position="339"/>
    </location>
</feature>
<dbReference type="SUPFAM" id="SSF57701">
    <property type="entry name" value="Zn2/Cys6 DNA-binding domain"/>
    <property type="match status" value="1"/>
</dbReference>
<evidence type="ECO:0000259" key="3">
    <source>
        <dbReference type="PROSITE" id="PS50048"/>
    </source>
</evidence>
<dbReference type="PROSITE" id="PS00463">
    <property type="entry name" value="ZN2_CY6_FUNGAL_1"/>
    <property type="match status" value="1"/>
</dbReference>
<keyword evidence="1" id="KW-0539">Nucleus</keyword>
<dbReference type="InterPro" id="IPR021858">
    <property type="entry name" value="Fun_TF"/>
</dbReference>
<dbReference type="Gene3D" id="4.10.240.10">
    <property type="entry name" value="Zn(2)-C6 fungal-type DNA-binding domain"/>
    <property type="match status" value="1"/>
</dbReference>
<sequence length="400" mass="44726">MPSRRPHEKRRNGCHQCKTRRVKCDLQLPTCTNCARRSETCIRNDNPIPTQIPPSNHPLQAATTPWTHPLPLLDLELMHHFTTVVYSTLTDATSVQKVWQNKVPKEALPHNHLMHAILALSALHLQSLPSSGAHPLATYRKAAIHHYGMALSQLQPLVVQIDPLNCGAVLVSSALLSVFAAANTLLKEEGKEESCITEGFQSCHRLGRGVAAIVLYTRAQLSRVKYQSLINTDGVPHRTKLQFVVHVEAWDDITLPTGFKSAMDNLRAQICTLYANNDANRGIYLSAIHVLQETVKAEIQNPLHVTLSLAFLSMVDGAYMYLLAIRDPMALVILAYYAAILHRRRRLWWLGSIGVEVLGEIKQSLKGEFEDLILWPEGLIGRDVSVEGVDMRDYFSYAVT</sequence>
<keyword evidence="2" id="KW-0812">Transmembrane</keyword>
<name>A0A9P4TSL3_9PEZI</name>
<dbReference type="EMBL" id="MU007126">
    <property type="protein sequence ID" value="KAF2418662.1"/>
    <property type="molecule type" value="Genomic_DNA"/>
</dbReference>
<protein>
    <recommendedName>
        <fullName evidence="3">Zn(2)-C6 fungal-type domain-containing protein</fullName>
    </recommendedName>
</protein>
<feature type="domain" description="Zn(2)-C6 fungal-type" evidence="3">
    <location>
        <begin position="13"/>
        <end position="43"/>
    </location>
</feature>
<evidence type="ECO:0000256" key="1">
    <source>
        <dbReference type="ARBA" id="ARBA00023242"/>
    </source>
</evidence>
<dbReference type="PANTHER" id="PTHR47784:SF5">
    <property type="entry name" value="STEROL UPTAKE CONTROL PROTEIN 2"/>
    <property type="match status" value="1"/>
</dbReference>
<dbReference type="Proteomes" id="UP000800235">
    <property type="component" value="Unassembled WGS sequence"/>
</dbReference>
<dbReference type="GO" id="GO:0008270">
    <property type="term" value="F:zinc ion binding"/>
    <property type="evidence" value="ECO:0007669"/>
    <property type="project" value="InterPro"/>
</dbReference>
<dbReference type="PANTHER" id="PTHR47784">
    <property type="entry name" value="STEROL UPTAKE CONTROL PROTEIN 2"/>
    <property type="match status" value="1"/>
</dbReference>
<organism evidence="4 5">
    <name type="scientific">Tothia fuscella</name>
    <dbReference type="NCBI Taxonomy" id="1048955"/>
    <lineage>
        <taxon>Eukaryota</taxon>
        <taxon>Fungi</taxon>
        <taxon>Dikarya</taxon>
        <taxon>Ascomycota</taxon>
        <taxon>Pezizomycotina</taxon>
        <taxon>Dothideomycetes</taxon>
        <taxon>Pleosporomycetidae</taxon>
        <taxon>Venturiales</taxon>
        <taxon>Cylindrosympodiaceae</taxon>
        <taxon>Tothia</taxon>
    </lineage>
</organism>
<dbReference type="InterPro" id="IPR053157">
    <property type="entry name" value="Sterol_Uptake_Regulator"/>
</dbReference>
<dbReference type="AlphaFoldDB" id="A0A9P4TSL3"/>
<reference evidence="4" key="1">
    <citation type="journal article" date="2020" name="Stud. Mycol.">
        <title>101 Dothideomycetes genomes: a test case for predicting lifestyles and emergence of pathogens.</title>
        <authorList>
            <person name="Haridas S."/>
            <person name="Albert R."/>
            <person name="Binder M."/>
            <person name="Bloem J."/>
            <person name="Labutti K."/>
            <person name="Salamov A."/>
            <person name="Andreopoulos B."/>
            <person name="Baker S."/>
            <person name="Barry K."/>
            <person name="Bills G."/>
            <person name="Bluhm B."/>
            <person name="Cannon C."/>
            <person name="Castanera R."/>
            <person name="Culley D."/>
            <person name="Daum C."/>
            <person name="Ezra D."/>
            <person name="Gonzalez J."/>
            <person name="Henrissat B."/>
            <person name="Kuo A."/>
            <person name="Liang C."/>
            <person name="Lipzen A."/>
            <person name="Lutzoni F."/>
            <person name="Magnuson J."/>
            <person name="Mondo S."/>
            <person name="Nolan M."/>
            <person name="Ohm R."/>
            <person name="Pangilinan J."/>
            <person name="Park H.-J."/>
            <person name="Ramirez L."/>
            <person name="Alfaro M."/>
            <person name="Sun H."/>
            <person name="Tritt A."/>
            <person name="Yoshinaga Y."/>
            <person name="Zwiers L.-H."/>
            <person name="Turgeon B."/>
            <person name="Goodwin S."/>
            <person name="Spatafora J."/>
            <person name="Crous P."/>
            <person name="Grigoriev I."/>
        </authorList>
    </citation>
    <scope>NUCLEOTIDE SEQUENCE</scope>
    <source>
        <strain evidence="4">CBS 130266</strain>
    </source>
</reference>
<evidence type="ECO:0000313" key="5">
    <source>
        <dbReference type="Proteomes" id="UP000800235"/>
    </source>
</evidence>
<comment type="caution">
    <text evidence="4">The sequence shown here is derived from an EMBL/GenBank/DDBJ whole genome shotgun (WGS) entry which is preliminary data.</text>
</comment>
<keyword evidence="2" id="KW-0472">Membrane</keyword>
<dbReference type="InterPro" id="IPR001138">
    <property type="entry name" value="Zn2Cys6_DnaBD"/>
</dbReference>